<dbReference type="RefSeq" id="WP_328936564.1">
    <property type="nucleotide sequence ID" value="NZ_CP108133.1"/>
</dbReference>
<dbReference type="InterPro" id="IPR017441">
    <property type="entry name" value="Protein_kinase_ATP_BS"/>
</dbReference>
<dbReference type="PANTHER" id="PTHR43671">
    <property type="entry name" value="SERINE/THREONINE-PROTEIN KINASE NEK"/>
    <property type="match status" value="1"/>
</dbReference>
<evidence type="ECO:0000256" key="5">
    <source>
        <dbReference type="ARBA" id="ARBA00022777"/>
    </source>
</evidence>
<dbReference type="Gene3D" id="3.30.200.20">
    <property type="entry name" value="Phosphorylase Kinase, domain 1"/>
    <property type="match status" value="1"/>
</dbReference>
<gene>
    <name evidence="11" type="ORF">OG288_02635</name>
</gene>
<evidence type="ECO:0000256" key="1">
    <source>
        <dbReference type="ARBA" id="ARBA00010886"/>
    </source>
</evidence>
<dbReference type="Pfam" id="PF00069">
    <property type="entry name" value="Pkinase"/>
    <property type="match status" value="1"/>
</dbReference>
<dbReference type="PANTHER" id="PTHR43671:SF13">
    <property type="entry name" value="SERINE_THREONINE-PROTEIN KINASE NEK2"/>
    <property type="match status" value="1"/>
</dbReference>
<evidence type="ECO:0000256" key="8">
    <source>
        <dbReference type="SAM" id="MobiDB-lite"/>
    </source>
</evidence>
<keyword evidence="9" id="KW-0472">Membrane</keyword>
<feature type="compositionally biased region" description="Polar residues" evidence="8">
    <location>
        <begin position="325"/>
        <end position="336"/>
    </location>
</feature>
<feature type="binding site" evidence="7">
    <location>
        <position position="50"/>
    </location>
    <ligand>
        <name>ATP</name>
        <dbReference type="ChEBI" id="CHEBI:30616"/>
    </ligand>
</feature>
<keyword evidence="3" id="KW-0808">Transferase</keyword>
<dbReference type="GO" id="GO:0004674">
    <property type="term" value="F:protein serine/threonine kinase activity"/>
    <property type="evidence" value="ECO:0007669"/>
    <property type="project" value="UniProtKB-KW"/>
</dbReference>
<feature type="compositionally biased region" description="Polar residues" evidence="8">
    <location>
        <begin position="531"/>
        <end position="545"/>
    </location>
</feature>
<evidence type="ECO:0000256" key="7">
    <source>
        <dbReference type="PROSITE-ProRule" id="PRU10141"/>
    </source>
</evidence>
<evidence type="ECO:0000313" key="12">
    <source>
        <dbReference type="Proteomes" id="UP001432166"/>
    </source>
</evidence>
<feature type="region of interest" description="Disordered" evidence="8">
    <location>
        <begin position="279"/>
        <end position="489"/>
    </location>
</feature>
<dbReference type="EMBL" id="CP108133">
    <property type="protein sequence ID" value="WTP47309.1"/>
    <property type="molecule type" value="Genomic_DNA"/>
</dbReference>
<keyword evidence="6 7" id="KW-0067">ATP-binding</keyword>
<evidence type="ECO:0000313" key="11">
    <source>
        <dbReference type="EMBL" id="WTP47309.1"/>
    </source>
</evidence>
<dbReference type="InterPro" id="IPR008271">
    <property type="entry name" value="Ser/Thr_kinase_AS"/>
</dbReference>
<dbReference type="InterPro" id="IPR000719">
    <property type="entry name" value="Prot_kinase_dom"/>
</dbReference>
<feature type="transmembrane region" description="Helical" evidence="9">
    <location>
        <begin position="496"/>
        <end position="517"/>
    </location>
</feature>
<dbReference type="PROSITE" id="PS50011">
    <property type="entry name" value="PROTEIN_KINASE_DOM"/>
    <property type="match status" value="1"/>
</dbReference>
<feature type="compositionally biased region" description="Low complexity" evidence="8">
    <location>
        <begin position="356"/>
        <end position="404"/>
    </location>
</feature>
<keyword evidence="4 7" id="KW-0547">Nucleotide-binding</keyword>
<evidence type="ECO:0000259" key="10">
    <source>
        <dbReference type="PROSITE" id="PS50011"/>
    </source>
</evidence>
<dbReference type="EC" id="2.7.11.1" evidence="2"/>
<evidence type="ECO:0000256" key="4">
    <source>
        <dbReference type="ARBA" id="ARBA00022741"/>
    </source>
</evidence>
<feature type="compositionally biased region" description="Low complexity" evidence="8">
    <location>
        <begin position="293"/>
        <end position="322"/>
    </location>
</feature>
<proteinExistence type="inferred from homology"/>
<dbReference type="InterPro" id="IPR011009">
    <property type="entry name" value="Kinase-like_dom_sf"/>
</dbReference>
<name>A0ABZ1J845_9ACTN</name>
<organism evidence="11 12">
    <name type="scientific">Streptomyces tauricus</name>
    <dbReference type="NCBI Taxonomy" id="68274"/>
    <lineage>
        <taxon>Bacteria</taxon>
        <taxon>Bacillati</taxon>
        <taxon>Actinomycetota</taxon>
        <taxon>Actinomycetes</taxon>
        <taxon>Kitasatosporales</taxon>
        <taxon>Streptomycetaceae</taxon>
        <taxon>Streptomyces</taxon>
        <taxon>Streptomyces aurantiacus group</taxon>
    </lineage>
</organism>
<reference evidence="11" key="1">
    <citation type="submission" date="2022-10" db="EMBL/GenBank/DDBJ databases">
        <title>The complete genomes of actinobacterial strains from the NBC collection.</title>
        <authorList>
            <person name="Joergensen T.S."/>
            <person name="Alvarez Arevalo M."/>
            <person name="Sterndorff E.B."/>
            <person name="Faurdal D."/>
            <person name="Vuksanovic O."/>
            <person name="Mourched A.-S."/>
            <person name="Charusanti P."/>
            <person name="Shaw S."/>
            <person name="Blin K."/>
            <person name="Weber T."/>
        </authorList>
    </citation>
    <scope>NUCLEOTIDE SEQUENCE</scope>
    <source>
        <strain evidence="11">NBC_00189</strain>
    </source>
</reference>
<comment type="similarity">
    <text evidence="1">Belongs to the protein kinase superfamily. NEK Ser/Thr protein kinase family. NIMA subfamily.</text>
</comment>
<keyword evidence="11" id="KW-0723">Serine/threonine-protein kinase</keyword>
<dbReference type="SMART" id="SM00220">
    <property type="entry name" value="S_TKc"/>
    <property type="match status" value="1"/>
</dbReference>
<dbReference type="InterPro" id="IPR050660">
    <property type="entry name" value="NEK_Ser/Thr_kinase"/>
</dbReference>
<evidence type="ECO:0000256" key="2">
    <source>
        <dbReference type="ARBA" id="ARBA00012513"/>
    </source>
</evidence>
<dbReference type="SUPFAM" id="SSF56112">
    <property type="entry name" value="Protein kinase-like (PK-like)"/>
    <property type="match status" value="1"/>
</dbReference>
<keyword evidence="12" id="KW-1185">Reference proteome</keyword>
<feature type="compositionally biased region" description="Polar residues" evidence="8">
    <location>
        <begin position="413"/>
        <end position="422"/>
    </location>
</feature>
<keyword evidence="9" id="KW-0812">Transmembrane</keyword>
<evidence type="ECO:0000256" key="3">
    <source>
        <dbReference type="ARBA" id="ARBA00022679"/>
    </source>
</evidence>
<dbReference type="Gene3D" id="1.10.510.10">
    <property type="entry name" value="Transferase(Phosphotransferase) domain 1"/>
    <property type="match status" value="1"/>
</dbReference>
<evidence type="ECO:0000256" key="9">
    <source>
        <dbReference type="SAM" id="Phobius"/>
    </source>
</evidence>
<keyword evidence="9" id="KW-1133">Transmembrane helix</keyword>
<feature type="compositionally biased region" description="Polar residues" evidence="8">
    <location>
        <begin position="458"/>
        <end position="467"/>
    </location>
</feature>
<keyword evidence="5 11" id="KW-0418">Kinase</keyword>
<sequence length="668" mass="68686">MHHEDAASPDASPERLVADRYRLLSTLGEGGMGTVWRARDEVLRREVAIKEVRAPSGLPAEKIERMYTRLEREAWAAARITAPNVITVHDVVTDGDRPWIVMELVRGRSLAELIRTQGALSPRETARIGAEVLSALRAAHAADVLHRDVKPANVLLADDDRVILTDFGIAMVVGDTALTMTGEVVGSPEYLAPEQALGRALGPATDLWSLGVLLHTAVQGRSPFRQDSALGTLRAVVDDEPPSPHRAGPLTSVIEGLLRKDPAERASAEQTARDLRLIAAGGTPDADVTRTESTPTVTVAAQSATAQTGTGQTSTAQTGGVSPAAQLSSADATSDITLDAPTQDPRVATRASSPDAAGTQTAAAHTEATHTAAAEAAHTAATHAAAAQAAATEATSAATAAAQTGDVHPAAQSPATSGTSETVVDAPAGQTHGSPQASPFEAMATGTTGTFGPAQPAASFTPSQASPAYSLPTASGPVTVGTPAPARPGRARRKGYLVAALVTVSALLLGGLGYALTRDDEDRADGKNPGAETSSSAQQAQNGSPSAEGDGSGAAGQPPVTVAVTGTNTTYAGSCPPPQGEAPAFTATFEVTELPVKFTYRWVSAEGSVVDKTWRALTFSEGGPRTHQETIRVTTYAREGTLASAMGVEIKSSQQNISDTVPFTLTCE</sequence>
<feature type="region of interest" description="Disordered" evidence="8">
    <location>
        <begin position="519"/>
        <end position="565"/>
    </location>
</feature>
<accession>A0ABZ1J845</accession>
<dbReference type="PROSITE" id="PS00107">
    <property type="entry name" value="PROTEIN_KINASE_ATP"/>
    <property type="match status" value="1"/>
</dbReference>
<dbReference type="Proteomes" id="UP001432166">
    <property type="component" value="Chromosome"/>
</dbReference>
<dbReference type="CDD" id="cd14014">
    <property type="entry name" value="STKc_PknB_like"/>
    <property type="match status" value="1"/>
</dbReference>
<protein>
    <recommendedName>
        <fullName evidence="2">non-specific serine/threonine protein kinase</fullName>
        <ecNumber evidence="2">2.7.11.1</ecNumber>
    </recommendedName>
</protein>
<feature type="domain" description="Protein kinase" evidence="10">
    <location>
        <begin position="21"/>
        <end position="277"/>
    </location>
</feature>
<evidence type="ECO:0000256" key="6">
    <source>
        <dbReference type="ARBA" id="ARBA00022840"/>
    </source>
</evidence>
<dbReference type="PROSITE" id="PS00108">
    <property type="entry name" value="PROTEIN_KINASE_ST"/>
    <property type="match status" value="1"/>
</dbReference>